<proteinExistence type="inferred from homology"/>
<evidence type="ECO:0000256" key="6">
    <source>
        <dbReference type="ARBA" id="ARBA00022598"/>
    </source>
</evidence>
<dbReference type="AlphaFoldDB" id="A0A8H4PIJ9"/>
<dbReference type="SUPFAM" id="SSF47323">
    <property type="entry name" value="Anticodon-binding domain of a subclass of class I aminoacyl-tRNA synthetases"/>
    <property type="match status" value="1"/>
</dbReference>
<evidence type="ECO:0000256" key="1">
    <source>
        <dbReference type="ARBA" id="ARBA00004173"/>
    </source>
</evidence>
<dbReference type="OrthoDB" id="629407at2759"/>
<feature type="compositionally biased region" description="Acidic residues" evidence="16">
    <location>
        <begin position="213"/>
        <end position="223"/>
    </location>
</feature>
<dbReference type="InterPro" id="IPR009080">
    <property type="entry name" value="tRNAsynth_Ia_anticodon-bd"/>
</dbReference>
<dbReference type="CDD" id="cd00817">
    <property type="entry name" value="ValRS_core"/>
    <property type="match status" value="1"/>
</dbReference>
<dbReference type="PANTHER" id="PTHR11946">
    <property type="entry name" value="VALYL-TRNA SYNTHETASES"/>
    <property type="match status" value="1"/>
</dbReference>
<dbReference type="FunFam" id="3.40.50.620:FF:000078">
    <property type="entry name" value="Valine--tRNA ligase, mitochondrial"/>
    <property type="match status" value="1"/>
</dbReference>
<dbReference type="GO" id="GO:0005829">
    <property type="term" value="C:cytosol"/>
    <property type="evidence" value="ECO:0007669"/>
    <property type="project" value="TreeGrafter"/>
</dbReference>
<evidence type="ECO:0000259" key="18">
    <source>
        <dbReference type="Pfam" id="PF08264"/>
    </source>
</evidence>
<evidence type="ECO:0000256" key="4">
    <source>
        <dbReference type="ARBA" id="ARBA00013169"/>
    </source>
</evidence>
<dbReference type="Gene3D" id="3.90.740.10">
    <property type="entry name" value="Valyl/Leucyl/Isoleucyl-tRNA synthetase, editing domain"/>
    <property type="match status" value="1"/>
</dbReference>
<keyword evidence="8 14" id="KW-0067">ATP-binding</keyword>
<evidence type="ECO:0000256" key="2">
    <source>
        <dbReference type="ARBA" id="ARBA00004496"/>
    </source>
</evidence>
<dbReference type="InterPro" id="IPR037118">
    <property type="entry name" value="Val-tRNA_synth_C_sf"/>
</dbReference>
<feature type="domain" description="Methionyl/Valyl/Leucyl/Isoleucyl-tRNA synthetase anticodon-binding" evidence="18">
    <location>
        <begin position="916"/>
        <end position="1061"/>
    </location>
</feature>
<dbReference type="NCBIfam" id="TIGR00422">
    <property type="entry name" value="valS"/>
    <property type="match status" value="1"/>
</dbReference>
<dbReference type="InterPro" id="IPR002303">
    <property type="entry name" value="Valyl-tRNA_ligase"/>
</dbReference>
<feature type="compositionally biased region" description="Basic and acidic residues" evidence="16">
    <location>
        <begin position="199"/>
        <end position="212"/>
    </location>
</feature>
<dbReference type="HAMAP" id="MF_02004">
    <property type="entry name" value="Val_tRNA_synth_type1"/>
    <property type="match status" value="1"/>
</dbReference>
<dbReference type="Pfam" id="PF08264">
    <property type="entry name" value="Anticodon_1"/>
    <property type="match status" value="1"/>
</dbReference>
<sequence>MGHDGENTTEIAGVLACSCKTSPLWLIACGLARMHRHIYPSINPATTGIHHPSTPSDPGKAVTQNLSSCNEARRNVFEALHPRASLSHLRHDVQTRGSSTAGALCFPKTTLDNHAIGASEGLEDATNTPPAVPADEKKSIAESAAGAHASGADAGAAAAEGGAPKVKTAKELEKERKKAEKQAKFEAKKAKAAQSAPKPAKEKKPKEKKVEEEPLPEYVEDTPEGEKKRIRSFEDPHFKAYNPIAVESAWYSWWEKEGFFKPEFKSDGKVKDEGSFVIVHPPPNVTGALHMGHALGDSLQDLMVRWNRMQGKTTLWLPGCDHAGISTQSVVENMLWRKEGKTRHDLGRANFVDTVWKWKDEYHKRINKALTSLGGSFDWSREAFTMDANLSAAVTETWVKLHEEGTIYRANRLVNWCTKLNTALSNLEVVNKELTGRTLLDVPGYEKKVEFGVIVHFKYPIEGSDELVEVATTRIETMLGDTGIAVHPKDERYKHLVGKTAIHPFIEGRKLPIIADEYVDMEFGTGAVKLTPAHDPNDFTLGQKHKLEFINILTDNGLMNENAGPYKGQKRFDVRYSIQDDLKAKGLYVDKKDNAMKVPLCEKSKDIIEPIMKPQWWVRMKELAEPALEAVRDGRIKIRPETAEKSYYRWLEDINDWCISRQLWWGHQCPVYFADIEGGAGDIPEEKLWFAGRTEQEAEEKAKAALPGKTFTLRRDEDVLDTWFSSGLWPFSTLGWPNKTHDLETLYPTSVLETGWDILFFWIARMIMLGLKMTGEIPFKEVYCHSLVRDSEGRKMSKSLGNVVDPLDVISGIQLESLHEKLLQGNLHPSEVTKATKYQKTAFPDGIPQCGADALRFTMINATTGGGDINLDVKIIHGYRKFCNKIFQATKYVLGSLPQDFVPAKTGVARGKTLAERWILHKMNTAAKDINLALEDREFSKSTLIIYRYWYNELCDVYIENSKAIIRDGTEEERNSAIQTLYTSLEAALTMIHPFMPFLTEEMWQRIPRRPEDETKSIMVAKYPTYTKELDDPESERAYELVLGCVKAARSLMAEYALKDEVEVIIQTYNDTALTTVKEQVSSIKSLSGKGIKGVEILSSDATRPAGCVAYPVSTEAAVFLHVKGRVDIDAEIAKAQKKVDKAKSNIQKQEKILNDAAYIEKVSDAVRETDQKRLADAKQELHSFEETIKQFEQLKLE</sequence>
<dbReference type="GO" id="GO:0002161">
    <property type="term" value="F:aminoacyl-tRNA deacylase activity"/>
    <property type="evidence" value="ECO:0007669"/>
    <property type="project" value="InterPro"/>
</dbReference>
<evidence type="ECO:0000256" key="5">
    <source>
        <dbReference type="ARBA" id="ARBA00022490"/>
    </source>
</evidence>
<feature type="compositionally biased region" description="Low complexity" evidence="16">
    <location>
        <begin position="141"/>
        <end position="163"/>
    </location>
</feature>
<evidence type="ECO:0000256" key="3">
    <source>
        <dbReference type="ARBA" id="ARBA00005594"/>
    </source>
</evidence>
<comment type="similarity">
    <text evidence="3 14">Belongs to the class-I aminoacyl-tRNA synthetase family.</text>
</comment>
<dbReference type="FunFam" id="1.10.730.10:FF:000009">
    <property type="entry name" value="Valine--tRNA ligase, mitochondrial"/>
    <property type="match status" value="1"/>
</dbReference>
<comment type="caution">
    <text evidence="19">The sequence shown here is derived from an EMBL/GenBank/DDBJ whole genome shotgun (WGS) entry which is preliminary data.</text>
</comment>
<reference evidence="19 20" key="1">
    <citation type="submission" date="2020-01" db="EMBL/GenBank/DDBJ databases">
        <title>Identification and distribution of gene clusters putatively required for synthesis of sphingolipid metabolism inhibitors in phylogenetically diverse species of the filamentous fungus Fusarium.</title>
        <authorList>
            <person name="Kim H.-S."/>
            <person name="Busman M."/>
            <person name="Brown D.W."/>
            <person name="Divon H."/>
            <person name="Uhlig S."/>
            <person name="Proctor R.H."/>
        </authorList>
    </citation>
    <scope>NUCLEOTIDE SEQUENCE [LARGE SCALE GENOMIC DNA]</scope>
    <source>
        <strain evidence="19 20">NRRL 20459</strain>
    </source>
</reference>
<comment type="catalytic activity">
    <reaction evidence="13">
        <text>tRNA(Val) + L-valine + ATP = L-valyl-tRNA(Val) + AMP + diphosphate</text>
        <dbReference type="Rhea" id="RHEA:10704"/>
        <dbReference type="Rhea" id="RHEA-COMP:9672"/>
        <dbReference type="Rhea" id="RHEA-COMP:9708"/>
        <dbReference type="ChEBI" id="CHEBI:30616"/>
        <dbReference type="ChEBI" id="CHEBI:33019"/>
        <dbReference type="ChEBI" id="CHEBI:57762"/>
        <dbReference type="ChEBI" id="CHEBI:78442"/>
        <dbReference type="ChEBI" id="CHEBI:78537"/>
        <dbReference type="ChEBI" id="CHEBI:456215"/>
        <dbReference type="EC" id="6.1.1.9"/>
    </reaction>
</comment>
<name>A0A8H4PIJ9_9HYPO</name>
<feature type="domain" description="Aminoacyl-tRNA synthetase class Ia" evidence="17">
    <location>
        <begin position="250"/>
        <end position="872"/>
    </location>
</feature>
<organism evidence="19 20">
    <name type="scientific">Fusarium albosuccineum</name>
    <dbReference type="NCBI Taxonomy" id="1237068"/>
    <lineage>
        <taxon>Eukaryota</taxon>
        <taxon>Fungi</taxon>
        <taxon>Dikarya</taxon>
        <taxon>Ascomycota</taxon>
        <taxon>Pezizomycotina</taxon>
        <taxon>Sordariomycetes</taxon>
        <taxon>Hypocreomycetidae</taxon>
        <taxon>Hypocreales</taxon>
        <taxon>Nectriaceae</taxon>
        <taxon>Fusarium</taxon>
        <taxon>Fusarium decemcellulare species complex</taxon>
    </lineage>
</organism>
<keyword evidence="15" id="KW-0175">Coiled coil</keyword>
<keyword evidence="10 14" id="KW-0030">Aminoacyl-tRNA synthetase</keyword>
<evidence type="ECO:0000259" key="17">
    <source>
        <dbReference type="Pfam" id="PF00133"/>
    </source>
</evidence>
<dbReference type="GO" id="GO:0006438">
    <property type="term" value="P:valyl-tRNA aminoacylation"/>
    <property type="evidence" value="ECO:0007669"/>
    <property type="project" value="InterPro"/>
</dbReference>
<comment type="subcellular location">
    <subcellularLocation>
        <location evidence="2">Cytoplasm</location>
    </subcellularLocation>
    <subcellularLocation>
        <location evidence="1">Mitochondrion</location>
    </subcellularLocation>
</comment>
<dbReference type="SUPFAM" id="SSF52374">
    <property type="entry name" value="Nucleotidylyl transferase"/>
    <property type="match status" value="1"/>
</dbReference>
<dbReference type="FunFam" id="3.40.50.620:FF:000020">
    <property type="entry name" value="Valine--tRNA ligase, mitochondrial"/>
    <property type="match status" value="1"/>
</dbReference>
<dbReference type="Gene3D" id="1.10.287.380">
    <property type="entry name" value="Valyl-tRNA synthetase, C-terminal domain"/>
    <property type="match status" value="1"/>
</dbReference>
<dbReference type="Gene3D" id="1.10.730.10">
    <property type="entry name" value="Isoleucyl-tRNA Synthetase, Domain 1"/>
    <property type="match status" value="1"/>
</dbReference>
<keyword evidence="5" id="KW-0963">Cytoplasm</keyword>
<dbReference type="FunFam" id="3.90.740.10:FF:000005">
    <property type="entry name" value="Valine--tRNA ligase, mitochondrial"/>
    <property type="match status" value="1"/>
</dbReference>
<keyword evidence="7 14" id="KW-0547">Nucleotide-binding</keyword>
<evidence type="ECO:0000313" key="20">
    <source>
        <dbReference type="Proteomes" id="UP000554235"/>
    </source>
</evidence>
<dbReference type="EMBL" id="JAADYS010001466">
    <property type="protein sequence ID" value="KAF4462872.1"/>
    <property type="molecule type" value="Genomic_DNA"/>
</dbReference>
<dbReference type="InterPro" id="IPR010978">
    <property type="entry name" value="tRNA-bd_arm"/>
</dbReference>
<evidence type="ECO:0000256" key="10">
    <source>
        <dbReference type="ARBA" id="ARBA00023146"/>
    </source>
</evidence>
<dbReference type="EC" id="6.1.1.9" evidence="4"/>
<evidence type="ECO:0000313" key="19">
    <source>
        <dbReference type="EMBL" id="KAF4462872.1"/>
    </source>
</evidence>
<dbReference type="Pfam" id="PF00133">
    <property type="entry name" value="tRNA-synt_1"/>
    <property type="match status" value="1"/>
</dbReference>
<dbReference type="CDD" id="cd07962">
    <property type="entry name" value="Anticodon_Ia_Val"/>
    <property type="match status" value="1"/>
</dbReference>
<dbReference type="SUPFAM" id="SSF50677">
    <property type="entry name" value="ValRS/IleRS/LeuRS editing domain"/>
    <property type="match status" value="1"/>
</dbReference>
<accession>A0A8H4PIJ9</accession>
<evidence type="ECO:0000256" key="15">
    <source>
        <dbReference type="SAM" id="Coils"/>
    </source>
</evidence>
<keyword evidence="6 14" id="KW-0436">Ligase</keyword>
<feature type="coiled-coil region" evidence="15">
    <location>
        <begin position="1126"/>
        <end position="1195"/>
    </location>
</feature>
<evidence type="ECO:0000256" key="12">
    <source>
        <dbReference type="ARBA" id="ARBA00040837"/>
    </source>
</evidence>
<feature type="region of interest" description="Disordered" evidence="16">
    <location>
        <begin position="119"/>
        <end position="223"/>
    </location>
</feature>
<dbReference type="Gene3D" id="3.40.50.620">
    <property type="entry name" value="HUPs"/>
    <property type="match status" value="2"/>
</dbReference>
<dbReference type="InterPro" id="IPR009008">
    <property type="entry name" value="Val/Leu/Ile-tRNA-synth_edit"/>
</dbReference>
<dbReference type="GO" id="GO:0005524">
    <property type="term" value="F:ATP binding"/>
    <property type="evidence" value="ECO:0007669"/>
    <property type="project" value="UniProtKB-KW"/>
</dbReference>
<evidence type="ECO:0000256" key="8">
    <source>
        <dbReference type="ARBA" id="ARBA00022840"/>
    </source>
</evidence>
<dbReference type="InterPro" id="IPR013155">
    <property type="entry name" value="M/V/L/I-tRNA-synth_anticd-bd"/>
</dbReference>
<keyword evidence="9 14" id="KW-0648">Protein biosynthesis</keyword>
<dbReference type="Proteomes" id="UP000554235">
    <property type="component" value="Unassembled WGS sequence"/>
</dbReference>
<evidence type="ECO:0000256" key="13">
    <source>
        <dbReference type="ARBA" id="ARBA00047552"/>
    </source>
</evidence>
<evidence type="ECO:0000256" key="7">
    <source>
        <dbReference type="ARBA" id="ARBA00022741"/>
    </source>
</evidence>
<evidence type="ECO:0000256" key="9">
    <source>
        <dbReference type="ARBA" id="ARBA00022917"/>
    </source>
</evidence>
<dbReference type="InterPro" id="IPR033705">
    <property type="entry name" value="Anticodon_Ia_Val"/>
</dbReference>
<dbReference type="PRINTS" id="PR00986">
    <property type="entry name" value="TRNASYNTHVAL"/>
</dbReference>
<evidence type="ECO:0000256" key="16">
    <source>
        <dbReference type="SAM" id="MobiDB-lite"/>
    </source>
</evidence>
<dbReference type="InterPro" id="IPR014729">
    <property type="entry name" value="Rossmann-like_a/b/a_fold"/>
</dbReference>
<dbReference type="InterPro" id="IPR001412">
    <property type="entry name" value="aa-tRNA-synth_I_CS"/>
</dbReference>
<dbReference type="InterPro" id="IPR002300">
    <property type="entry name" value="aa-tRNA-synth_Ia"/>
</dbReference>
<protein>
    <recommendedName>
        <fullName evidence="12">Valine--tRNA ligase, mitochondrial</fullName>
        <ecNumber evidence="4">6.1.1.9</ecNumber>
    </recommendedName>
    <alternativeName>
        <fullName evidence="11">Valyl-tRNA synthetase</fullName>
    </alternativeName>
</protein>
<feature type="compositionally biased region" description="Basic and acidic residues" evidence="16">
    <location>
        <begin position="168"/>
        <end position="189"/>
    </location>
</feature>
<dbReference type="GO" id="GO:0004832">
    <property type="term" value="F:valine-tRNA ligase activity"/>
    <property type="evidence" value="ECO:0007669"/>
    <property type="project" value="UniProtKB-EC"/>
</dbReference>
<dbReference type="NCBIfam" id="NF004349">
    <property type="entry name" value="PRK05729.1"/>
    <property type="match status" value="1"/>
</dbReference>
<dbReference type="GO" id="GO:0005739">
    <property type="term" value="C:mitochondrion"/>
    <property type="evidence" value="ECO:0007669"/>
    <property type="project" value="UniProtKB-SubCell"/>
</dbReference>
<evidence type="ECO:0000256" key="11">
    <source>
        <dbReference type="ARBA" id="ARBA00029936"/>
    </source>
</evidence>
<dbReference type="PROSITE" id="PS00178">
    <property type="entry name" value="AA_TRNA_LIGASE_I"/>
    <property type="match status" value="1"/>
</dbReference>
<keyword evidence="20" id="KW-1185">Reference proteome</keyword>
<evidence type="ECO:0000256" key="14">
    <source>
        <dbReference type="RuleBase" id="RU363035"/>
    </source>
</evidence>
<gene>
    <name evidence="19" type="ORF">FALBO_10310</name>
</gene>
<dbReference type="SUPFAM" id="SSF46589">
    <property type="entry name" value="tRNA-binding arm"/>
    <property type="match status" value="1"/>
</dbReference>
<dbReference type="PANTHER" id="PTHR11946:SF109">
    <property type="entry name" value="VALINE--TRNA LIGASE"/>
    <property type="match status" value="1"/>
</dbReference>